<reference evidence="4 5" key="1">
    <citation type="submission" date="2020-01" db="EMBL/GenBank/DDBJ databases">
        <title>Bacteria diversity of Porities sp.</title>
        <authorList>
            <person name="Wang G."/>
        </authorList>
    </citation>
    <scope>NUCLEOTIDE SEQUENCE [LARGE SCALE GENOMIC DNA]</scope>
    <source>
        <strain evidence="4 5">R33</strain>
    </source>
</reference>
<dbReference type="EMBL" id="WXYO01000009">
    <property type="protein sequence ID" value="NAS14262.1"/>
    <property type="molecule type" value="Genomic_DNA"/>
</dbReference>
<feature type="coiled-coil region" evidence="1">
    <location>
        <begin position="179"/>
        <end position="206"/>
    </location>
</feature>
<name>A0A6L9EHX7_9FLAO</name>
<gene>
    <name evidence="4" type="ORF">GTQ38_19785</name>
</gene>
<protein>
    <submittedName>
        <fullName evidence="4">DUF4349 domain-containing protein</fullName>
    </submittedName>
</protein>
<feature type="transmembrane region" description="Helical" evidence="2">
    <location>
        <begin position="251"/>
        <end position="272"/>
    </location>
</feature>
<comment type="caution">
    <text evidence="4">The sequence shown here is derived from an EMBL/GenBank/DDBJ whole genome shotgun (WGS) entry which is preliminary data.</text>
</comment>
<feature type="domain" description="DUF4349" evidence="3">
    <location>
        <begin position="63"/>
        <end position="268"/>
    </location>
</feature>
<dbReference type="Pfam" id="PF14257">
    <property type="entry name" value="DUF4349"/>
    <property type="match status" value="1"/>
</dbReference>
<evidence type="ECO:0000313" key="4">
    <source>
        <dbReference type="EMBL" id="NAS14262.1"/>
    </source>
</evidence>
<organism evidence="4 5">
    <name type="scientific">Poritiphilus flavus</name>
    <dbReference type="NCBI Taxonomy" id="2697053"/>
    <lineage>
        <taxon>Bacteria</taxon>
        <taxon>Pseudomonadati</taxon>
        <taxon>Bacteroidota</taxon>
        <taxon>Flavobacteriia</taxon>
        <taxon>Flavobacteriales</taxon>
        <taxon>Flavobacteriaceae</taxon>
        <taxon>Poritiphilus</taxon>
    </lineage>
</organism>
<evidence type="ECO:0000256" key="2">
    <source>
        <dbReference type="SAM" id="Phobius"/>
    </source>
</evidence>
<dbReference type="Proteomes" id="UP000475249">
    <property type="component" value="Unassembled WGS sequence"/>
</dbReference>
<dbReference type="AlphaFoldDB" id="A0A6L9EHX7"/>
<keyword evidence="2" id="KW-0812">Transmembrane</keyword>
<evidence type="ECO:0000313" key="5">
    <source>
        <dbReference type="Proteomes" id="UP000475249"/>
    </source>
</evidence>
<proteinExistence type="predicted"/>
<dbReference type="InterPro" id="IPR025645">
    <property type="entry name" value="DUF4349"/>
</dbReference>
<accession>A0A6L9EHX7</accession>
<evidence type="ECO:0000256" key="1">
    <source>
        <dbReference type="SAM" id="Coils"/>
    </source>
</evidence>
<sequence>MKSNIFVLMAAISMLKTGCNGSTETNAIEVNMDSVEETYEAKSIEEAETFDPEITKDVSENLKIIKNASCRFKVADVDKATSSVKDVLRKYNGYVSEMRFQNTRYQLENRLSMRVPAKEFEAVISELSETAEYIDFKNVSTTDVSEEYIDLQTRLKTKMAVKERYDEILRSKAKTVEEVLLSEEKLRVLQEEIEAAQGRLKFLSNKVALSTIQLDLYQTVEHRDVPEEYNQSFTSKMKDSLVFGWRVVEKMFLGLLYIWPFVLFGTGLFIYLKYIRKSSK</sequence>
<keyword evidence="2" id="KW-1133">Transmembrane helix</keyword>
<keyword evidence="1" id="KW-0175">Coiled coil</keyword>
<keyword evidence="5" id="KW-1185">Reference proteome</keyword>
<keyword evidence="2" id="KW-0472">Membrane</keyword>
<dbReference type="RefSeq" id="WP_161437307.1">
    <property type="nucleotide sequence ID" value="NZ_WXYO01000009.1"/>
</dbReference>
<evidence type="ECO:0000259" key="3">
    <source>
        <dbReference type="Pfam" id="PF14257"/>
    </source>
</evidence>